<feature type="region of interest" description="Disordered" evidence="1">
    <location>
        <begin position="479"/>
        <end position="537"/>
    </location>
</feature>
<feature type="compositionally biased region" description="Pro residues" evidence="1">
    <location>
        <begin position="609"/>
        <end position="620"/>
    </location>
</feature>
<keyword evidence="3" id="KW-1185">Reference proteome</keyword>
<organism evidence="2 3">
    <name type="scientific">Prorocentrum cordatum</name>
    <dbReference type="NCBI Taxonomy" id="2364126"/>
    <lineage>
        <taxon>Eukaryota</taxon>
        <taxon>Sar</taxon>
        <taxon>Alveolata</taxon>
        <taxon>Dinophyceae</taxon>
        <taxon>Prorocentrales</taxon>
        <taxon>Prorocentraceae</taxon>
        <taxon>Prorocentrum</taxon>
    </lineage>
</organism>
<dbReference type="Gene3D" id="3.80.10.10">
    <property type="entry name" value="Ribonuclease Inhibitor"/>
    <property type="match status" value="1"/>
</dbReference>
<feature type="region of interest" description="Disordered" evidence="1">
    <location>
        <begin position="437"/>
        <end position="467"/>
    </location>
</feature>
<proteinExistence type="predicted"/>
<name>A0ABN9YF64_9DINO</name>
<reference evidence="2" key="1">
    <citation type="submission" date="2023-10" db="EMBL/GenBank/DDBJ databases">
        <authorList>
            <person name="Chen Y."/>
            <person name="Shah S."/>
            <person name="Dougan E. K."/>
            <person name="Thang M."/>
            <person name="Chan C."/>
        </authorList>
    </citation>
    <scope>NUCLEOTIDE SEQUENCE [LARGE SCALE GENOMIC DNA]</scope>
</reference>
<dbReference type="Proteomes" id="UP001189429">
    <property type="component" value="Unassembled WGS sequence"/>
</dbReference>
<evidence type="ECO:0000256" key="1">
    <source>
        <dbReference type="SAM" id="MobiDB-lite"/>
    </source>
</evidence>
<feature type="compositionally biased region" description="Basic and acidic residues" evidence="1">
    <location>
        <begin position="440"/>
        <end position="450"/>
    </location>
</feature>
<dbReference type="EMBL" id="CAUYUJ010022336">
    <property type="protein sequence ID" value="CAK0910162.1"/>
    <property type="molecule type" value="Genomic_DNA"/>
</dbReference>
<dbReference type="SUPFAM" id="SSF52047">
    <property type="entry name" value="RNI-like"/>
    <property type="match status" value="1"/>
</dbReference>
<gene>
    <name evidence="2" type="ORF">PCOR1329_LOCUS84401</name>
</gene>
<evidence type="ECO:0000313" key="3">
    <source>
        <dbReference type="Proteomes" id="UP001189429"/>
    </source>
</evidence>
<feature type="compositionally biased region" description="Basic and acidic residues" evidence="1">
    <location>
        <begin position="491"/>
        <end position="503"/>
    </location>
</feature>
<comment type="caution">
    <text evidence="2">The sequence shown here is derived from an EMBL/GenBank/DDBJ whole genome shotgun (WGS) entry which is preliminary data.</text>
</comment>
<feature type="region of interest" description="Disordered" evidence="1">
    <location>
        <begin position="593"/>
        <end position="654"/>
    </location>
</feature>
<evidence type="ECO:0008006" key="4">
    <source>
        <dbReference type="Google" id="ProtNLM"/>
    </source>
</evidence>
<evidence type="ECO:0000313" key="2">
    <source>
        <dbReference type="EMBL" id="CAK0910162.1"/>
    </source>
</evidence>
<feature type="compositionally biased region" description="Low complexity" evidence="1">
    <location>
        <begin position="621"/>
        <end position="633"/>
    </location>
</feature>
<feature type="region of interest" description="Disordered" evidence="1">
    <location>
        <begin position="51"/>
        <end position="85"/>
    </location>
</feature>
<protein>
    <recommendedName>
        <fullName evidence="4">CDAN1-interacting nuclease 1</fullName>
    </recommendedName>
</protein>
<feature type="compositionally biased region" description="Basic and acidic residues" evidence="1">
    <location>
        <begin position="509"/>
        <end position="527"/>
    </location>
</feature>
<feature type="non-terminal residue" evidence="2">
    <location>
        <position position="1082"/>
    </location>
</feature>
<feature type="region of interest" description="Disordered" evidence="1">
    <location>
        <begin position="845"/>
        <end position="870"/>
    </location>
</feature>
<dbReference type="InterPro" id="IPR032675">
    <property type="entry name" value="LRR_dom_sf"/>
</dbReference>
<accession>A0ABN9YF64</accession>
<sequence length="1082" mass="114392">MPPPRASQGDSAGGLIIQVDDSRPLKDAFEAALGDGRFEAAVAEALAAAQPAQAAAPVAQMGESVRASDKRRHAKGQELDEGKAMPTGPEAEVVALRRRAQEAFSKAAVAAAAHDDAPATPEAGLAADRGLVRDAFEAALGDGRFEAALAGAARDDRPARPEARAVVFRRRAQNGVEAALNDGRFEEALAVAEPLALRACVRDLLEKAMGDGRLEATLTPAAHDDTPVRPATDVVDVRRVFRDGFEAALRKGHFEAAFSSTRRGDASTRPEAGVVARDDAPARTDAEVAALRHRVQDGVEAALGDSRFEEALAVAAHGGGDGGQQEWAGLPQRKVSWHWHCLKSSATTDTAGQRQRSIPSAQALAQPAHAGEGATFRACVQELLKAALVDGRLDAATAVNPRDGRPTMPEAEVATLRLRRQDAFEVSLDDGRLEAVPAALDRDSGRDAAKQADQQEWEAMPPKRSSVRLLASSRVEPLSELNSQGGGSAEEAAHSAADKDRARSVPKADPIERTREEVTASIKDRTSRAAAMPKATPTCRGRAEACVAPTGLARGARAGAAAGQSPRAPATHVLRAAARQGSAALGDVNPRGRLCAWQRPGQKSWAPPTKKPAPAPPPARALPGRPARASPRGHPSPPPTPTVAPSRAGGPPAVAARWTHCDRQIESLEAELLAKSGRVQQLEQAMHARLEEPRPRGPSGATGVGPAGAGAAALFQALGHRVAGHLSVRLLRLSWLLSRPGQPAALPCRQALPEEAFVGAEELERVWEASGYGGAVDGALPVVAFSLCWDTPQHPDPEGVQLGLATRALARQASRYRRACGSFGGFSEVGVFWDWGSLLQERPVEPAVEPAPEEPQGMGQRAGGASRTPEEKEAYDYALRETMDLWYAHAGTTVFLLTQHPKERRCTRENGHEASGWTTFERCSAELVKRTRRHEAGWKAVVELAGAADVRAAERRWPVGPDEFDELIEARAFSVATDRHVVKGLFRRTCESQLSVAEALDLEGMRPPTAREAAGLGGCLALCARLRALELHGTPLSEAACAALFGRLPQGALPSVRRLVLSGSELGAAGLQALLASLAQEA</sequence>